<dbReference type="InterPro" id="IPR006119">
    <property type="entry name" value="Resolv_N"/>
</dbReference>
<accession>A0A2M8EMJ3</accession>
<gene>
    <name evidence="3" type="ORF">CO058_00540</name>
</gene>
<dbReference type="InterPro" id="IPR036162">
    <property type="entry name" value="Resolvase-like_N_sf"/>
</dbReference>
<dbReference type="Pfam" id="PF07508">
    <property type="entry name" value="Recombinase"/>
    <property type="match status" value="1"/>
</dbReference>
<protein>
    <recommendedName>
        <fullName evidence="5">Recombinase family protein</fullName>
    </recommendedName>
</protein>
<dbReference type="Gene3D" id="3.90.1750.20">
    <property type="entry name" value="Putative Large Serine Recombinase, Chain B, Domain 2"/>
    <property type="match status" value="1"/>
</dbReference>
<evidence type="ECO:0000313" key="3">
    <source>
        <dbReference type="EMBL" id="PJC23964.1"/>
    </source>
</evidence>
<dbReference type="InterPro" id="IPR050639">
    <property type="entry name" value="SSR_resolvase"/>
</dbReference>
<dbReference type="CDD" id="cd00338">
    <property type="entry name" value="Ser_Recombinase"/>
    <property type="match status" value="1"/>
</dbReference>
<name>A0A2M8EMJ3_UNCKA</name>
<feature type="domain" description="Resolvase/invertase-type recombinase catalytic" evidence="1">
    <location>
        <begin position="2"/>
        <end position="153"/>
    </location>
</feature>
<dbReference type="GO" id="GO:0000150">
    <property type="term" value="F:DNA strand exchange activity"/>
    <property type="evidence" value="ECO:0007669"/>
    <property type="project" value="InterPro"/>
</dbReference>
<dbReference type="Proteomes" id="UP000229756">
    <property type="component" value="Unassembled WGS sequence"/>
</dbReference>
<proteinExistence type="predicted"/>
<dbReference type="GO" id="GO:0003677">
    <property type="term" value="F:DNA binding"/>
    <property type="evidence" value="ECO:0007669"/>
    <property type="project" value="InterPro"/>
</dbReference>
<dbReference type="SMART" id="SM00857">
    <property type="entry name" value="Resolvase"/>
    <property type="match status" value="1"/>
</dbReference>
<dbReference type="SUPFAM" id="SSF53041">
    <property type="entry name" value="Resolvase-like"/>
    <property type="match status" value="1"/>
</dbReference>
<dbReference type="PROSITE" id="PS51736">
    <property type="entry name" value="RECOMBINASES_3"/>
    <property type="match status" value="1"/>
</dbReference>
<reference evidence="4" key="1">
    <citation type="submission" date="2017-09" db="EMBL/GenBank/DDBJ databases">
        <title>Depth-based differentiation of microbial function through sediment-hosted aquifers and enrichment of novel symbionts in the deep terrestrial subsurface.</title>
        <authorList>
            <person name="Probst A.J."/>
            <person name="Ladd B."/>
            <person name="Jarett J.K."/>
            <person name="Geller-Mcgrath D.E."/>
            <person name="Sieber C.M.K."/>
            <person name="Emerson J.B."/>
            <person name="Anantharaman K."/>
            <person name="Thomas B.C."/>
            <person name="Malmstrom R."/>
            <person name="Stieglmeier M."/>
            <person name="Klingl A."/>
            <person name="Woyke T."/>
            <person name="Ryan C.M."/>
            <person name="Banfield J.F."/>
        </authorList>
    </citation>
    <scope>NUCLEOTIDE SEQUENCE [LARGE SCALE GENOMIC DNA]</scope>
</reference>
<evidence type="ECO:0000259" key="1">
    <source>
        <dbReference type="PROSITE" id="PS51736"/>
    </source>
</evidence>
<evidence type="ECO:0008006" key="5">
    <source>
        <dbReference type="Google" id="ProtNLM"/>
    </source>
</evidence>
<sequence>MKTVIFCRVSSKEQEIEGYSLPAQKKLLQEYTDSKDYKVQKIFSISESASTSKQRKTFKEMVAYLNKNKIKVLVVEKTDRLTRNLKDAVIINDWTEADPERKIHFVKENFVLHKNSKSNEKFLWNVKVTMAQYYIDNLSEEVKKGQEEKIAQGWLPTKPPVGYKTIGEKGKKTHVINNGMAPVVKKMFELYAKGDYSIKRLAERMYQDGLRSDKGKKIVKSRIHRLLQDPFYIGKLRWNGKVHTGSHEPLIDDDTFDKVHKLLKSKTTPKYNKHNYRYKGLLKCVECGGGVTWEKQKGLIYGHCNGYRDCSKKKYVKQNEIDEQIICRLDELKIKNERLLAWVGKAIREQNRNEINYYEAISTDLVSKKNMYERRISMLYNDKLDGKVTESFYNQKIDEFRGESEKIENTINKNQGAFNKYGKLGTNLYDLSQRASYIYKEAKSESHRRSLVNLMFSELILDAMSLQAKYNEAFDLIHNIVSVTNSSKVEKNSININNIFEPVESVVNTGISNNLDALRPIWPRTVYNVRTIFEEQDEHIYIPDLKLIEVEI</sequence>
<dbReference type="AlphaFoldDB" id="A0A2M8EMJ3"/>
<organism evidence="3 4">
    <name type="scientific">candidate division WWE3 bacterium CG_4_9_14_0_2_um_filter_35_11</name>
    <dbReference type="NCBI Taxonomy" id="1975077"/>
    <lineage>
        <taxon>Bacteria</taxon>
        <taxon>Katanobacteria</taxon>
    </lineage>
</organism>
<dbReference type="InterPro" id="IPR038109">
    <property type="entry name" value="DNA_bind_recomb_sf"/>
</dbReference>
<dbReference type="PROSITE" id="PS51737">
    <property type="entry name" value="RECOMBINASE_DNA_BIND"/>
    <property type="match status" value="1"/>
</dbReference>
<dbReference type="InterPro" id="IPR011109">
    <property type="entry name" value="DNA_bind_recombinase_dom"/>
</dbReference>
<dbReference type="PANTHER" id="PTHR30461">
    <property type="entry name" value="DNA-INVERTASE FROM LAMBDOID PROPHAGE"/>
    <property type="match status" value="1"/>
</dbReference>
<evidence type="ECO:0000313" key="4">
    <source>
        <dbReference type="Proteomes" id="UP000229756"/>
    </source>
</evidence>
<dbReference type="Pfam" id="PF00239">
    <property type="entry name" value="Resolvase"/>
    <property type="match status" value="1"/>
</dbReference>
<feature type="domain" description="Recombinase" evidence="2">
    <location>
        <begin position="160"/>
        <end position="269"/>
    </location>
</feature>
<dbReference type="EMBL" id="PFSJ01000005">
    <property type="protein sequence ID" value="PJC23964.1"/>
    <property type="molecule type" value="Genomic_DNA"/>
</dbReference>
<dbReference type="Gene3D" id="3.40.50.1390">
    <property type="entry name" value="Resolvase, N-terminal catalytic domain"/>
    <property type="match status" value="1"/>
</dbReference>
<comment type="caution">
    <text evidence="3">The sequence shown here is derived from an EMBL/GenBank/DDBJ whole genome shotgun (WGS) entry which is preliminary data.</text>
</comment>
<dbReference type="PANTHER" id="PTHR30461:SF23">
    <property type="entry name" value="DNA RECOMBINASE-RELATED"/>
    <property type="match status" value="1"/>
</dbReference>
<evidence type="ECO:0000259" key="2">
    <source>
        <dbReference type="PROSITE" id="PS51737"/>
    </source>
</evidence>